<protein>
    <submittedName>
        <fullName evidence="2">Hypothetical_protein</fullName>
    </submittedName>
</protein>
<dbReference type="Proteomes" id="UP001642409">
    <property type="component" value="Unassembled WGS sequence"/>
</dbReference>
<accession>A0AA86RB52</accession>
<dbReference type="EMBL" id="CAXDID020000080">
    <property type="protein sequence ID" value="CAL6018503.1"/>
    <property type="molecule type" value="Genomic_DNA"/>
</dbReference>
<evidence type="ECO:0000313" key="1">
    <source>
        <dbReference type="EMBL" id="CAI9971393.1"/>
    </source>
</evidence>
<name>A0AA86RB52_9EUKA</name>
<dbReference type="AlphaFoldDB" id="A0AA86RB52"/>
<sequence length="119" mass="14008">MNYEFQQIPNGSPDRSFSPTIRKLVDKEIQGRKDAYQRIEIKQRLKRQIDEKILENQTKSPDKSKKKKIIFEKQQITQSLTILPSIQKQTVQYSPAKSQSIQKQRTEQITLVIDDLSDF</sequence>
<evidence type="ECO:0000313" key="4">
    <source>
        <dbReference type="Proteomes" id="UP001642409"/>
    </source>
</evidence>
<comment type="caution">
    <text evidence="1">The sequence shown here is derived from an EMBL/GenBank/DDBJ whole genome shotgun (WGS) entry which is preliminary data.</text>
</comment>
<proteinExistence type="predicted"/>
<evidence type="ECO:0000313" key="2">
    <source>
        <dbReference type="EMBL" id="CAL5996129.1"/>
    </source>
</evidence>
<reference evidence="2 4" key="2">
    <citation type="submission" date="2024-07" db="EMBL/GenBank/DDBJ databases">
        <authorList>
            <person name="Akdeniz Z."/>
        </authorList>
    </citation>
    <scope>NUCLEOTIDE SEQUENCE [LARGE SCALE GENOMIC DNA]</scope>
</reference>
<reference evidence="1" key="1">
    <citation type="submission" date="2023-06" db="EMBL/GenBank/DDBJ databases">
        <authorList>
            <person name="Kurt Z."/>
        </authorList>
    </citation>
    <scope>NUCLEOTIDE SEQUENCE</scope>
</reference>
<gene>
    <name evidence="2" type="ORF">HINF_LOCUS14581</name>
    <name evidence="3" type="ORF">HINF_LOCUS26503</name>
    <name evidence="1" type="ORF">HINF_LOCUS59038</name>
</gene>
<organism evidence="1">
    <name type="scientific">Hexamita inflata</name>
    <dbReference type="NCBI Taxonomy" id="28002"/>
    <lineage>
        <taxon>Eukaryota</taxon>
        <taxon>Metamonada</taxon>
        <taxon>Diplomonadida</taxon>
        <taxon>Hexamitidae</taxon>
        <taxon>Hexamitinae</taxon>
        <taxon>Hexamita</taxon>
    </lineage>
</organism>
<dbReference type="EMBL" id="CAXDID020000034">
    <property type="protein sequence ID" value="CAL5996129.1"/>
    <property type="molecule type" value="Genomic_DNA"/>
</dbReference>
<keyword evidence="4" id="KW-1185">Reference proteome</keyword>
<dbReference type="EMBL" id="CATOUU010001090">
    <property type="protein sequence ID" value="CAI9971393.1"/>
    <property type="molecule type" value="Genomic_DNA"/>
</dbReference>
<evidence type="ECO:0000313" key="3">
    <source>
        <dbReference type="EMBL" id="CAL6018503.1"/>
    </source>
</evidence>